<dbReference type="GO" id="GO:0006887">
    <property type="term" value="P:exocytosis"/>
    <property type="evidence" value="ECO:0007669"/>
    <property type="project" value="TreeGrafter"/>
</dbReference>
<dbReference type="PROSITE" id="PS50916">
    <property type="entry name" value="RABBD"/>
    <property type="match status" value="1"/>
</dbReference>
<dbReference type="CDD" id="cd04020">
    <property type="entry name" value="C2B_SLP_1-2-3-4"/>
    <property type="match status" value="1"/>
</dbReference>
<evidence type="ECO:0000313" key="6">
    <source>
        <dbReference type="Ensembl" id="ENSDCDP00010050259.1"/>
    </source>
</evidence>
<dbReference type="Pfam" id="PF00168">
    <property type="entry name" value="C2"/>
    <property type="match status" value="2"/>
</dbReference>
<dbReference type="PROSITE" id="PS50004">
    <property type="entry name" value="C2"/>
    <property type="match status" value="2"/>
</dbReference>
<evidence type="ECO:0000313" key="7">
    <source>
        <dbReference type="Proteomes" id="UP000694580"/>
    </source>
</evidence>
<dbReference type="GO" id="GO:0006886">
    <property type="term" value="P:intracellular protein transport"/>
    <property type="evidence" value="ECO:0007669"/>
    <property type="project" value="InterPro"/>
</dbReference>
<protein>
    <recommendedName>
        <fullName evidence="8">Synaptotagmin-like 1</fullName>
    </recommendedName>
</protein>
<evidence type="ECO:0008006" key="8">
    <source>
        <dbReference type="Google" id="ProtNLM"/>
    </source>
</evidence>
<dbReference type="InterPro" id="IPR043567">
    <property type="entry name" value="SYTL1-5_C2B"/>
</dbReference>
<evidence type="ECO:0000259" key="5">
    <source>
        <dbReference type="PROSITE" id="PS50916"/>
    </source>
</evidence>
<dbReference type="SUPFAM" id="SSF49562">
    <property type="entry name" value="C2 domain (Calcium/lipid-binding domain, CaLB)"/>
    <property type="match status" value="2"/>
</dbReference>
<keyword evidence="2" id="KW-0677">Repeat</keyword>
<reference evidence="6 7" key="1">
    <citation type="submission" date="2020-06" db="EMBL/GenBank/DDBJ databases">
        <authorList>
            <consortium name="Wellcome Sanger Institute Data Sharing"/>
        </authorList>
    </citation>
    <scope>NUCLEOTIDE SEQUENCE [LARGE SCALE GENOMIC DNA]</scope>
</reference>
<evidence type="ECO:0000256" key="2">
    <source>
        <dbReference type="ARBA" id="ARBA00022737"/>
    </source>
</evidence>
<dbReference type="PANTHER" id="PTHR45716:SF3">
    <property type="entry name" value="SYNAPTOTAGMIN-LIKE PROTEIN 1"/>
    <property type="match status" value="1"/>
</dbReference>
<feature type="domain" description="RabBD" evidence="5">
    <location>
        <begin position="4"/>
        <end position="60"/>
    </location>
</feature>
<accession>A0AAY4DYJ7</accession>
<dbReference type="InterPro" id="IPR010911">
    <property type="entry name" value="Rab_BD"/>
</dbReference>
<dbReference type="GO" id="GO:0005886">
    <property type="term" value="C:plasma membrane"/>
    <property type="evidence" value="ECO:0007669"/>
    <property type="project" value="TreeGrafter"/>
</dbReference>
<dbReference type="GO" id="GO:0070382">
    <property type="term" value="C:exocytic vesicle"/>
    <property type="evidence" value="ECO:0007669"/>
    <property type="project" value="TreeGrafter"/>
</dbReference>
<reference evidence="6" key="2">
    <citation type="submission" date="2025-08" db="UniProtKB">
        <authorList>
            <consortium name="Ensembl"/>
        </authorList>
    </citation>
    <scope>IDENTIFICATION</scope>
</reference>
<organism evidence="6 7">
    <name type="scientific">Denticeps clupeoides</name>
    <name type="common">denticle herring</name>
    <dbReference type="NCBI Taxonomy" id="299321"/>
    <lineage>
        <taxon>Eukaryota</taxon>
        <taxon>Metazoa</taxon>
        <taxon>Chordata</taxon>
        <taxon>Craniata</taxon>
        <taxon>Vertebrata</taxon>
        <taxon>Euteleostomi</taxon>
        <taxon>Actinopterygii</taxon>
        <taxon>Neopterygii</taxon>
        <taxon>Teleostei</taxon>
        <taxon>Clupei</taxon>
        <taxon>Clupeiformes</taxon>
        <taxon>Denticipitoidei</taxon>
        <taxon>Denticipitidae</taxon>
        <taxon>Denticeps</taxon>
    </lineage>
</organism>
<feature type="domain" description="C2" evidence="4">
    <location>
        <begin position="269"/>
        <end position="390"/>
    </location>
</feature>
<sequence>MDPVVQLTELTDEEVSSILKVLQKDNELQNREKRRISQLTLTVHDPELLHCLSGAWFTDLRDKRHQKGGADLVHTSIRQKKRDRGHQVMMLVGMFSVQCNGSQESVLSMQDPEDVAVDGRIFFSMQHNAQRGELVVCVYRCEDLSASGKSHTNPYVKVHLLPGKSSHSKRKTSVKKKTVNPVYNETLRFRVQDADLRSRAVSLSVWHSDTVRRNHFLGGLVVQLSQWNWEQSEPIWQGLQPRVIYSNYYNPTLHISYYHPLHSIHHELVCVCVCVCVLGPDLPLTGELHIWLREVHLPSTKHGAPSTYVKGCVLPDASQSSGQQTRVVKRSTHPVFNHTMVFDGIQACDLTQVCVDISIWDKSTHTSVYLGGVRFSCGTGQSYGQTVAWMDSSLDEQSAWMAIRTNPNKWVEKEQPIRTNLQRIT</sequence>
<dbReference type="AlphaFoldDB" id="A0AAY4DYJ7"/>
<dbReference type="PANTHER" id="PTHR45716">
    <property type="entry name" value="BITESIZE, ISOFORM I"/>
    <property type="match status" value="1"/>
</dbReference>
<dbReference type="Ensembl" id="ENSDCDT00010060681.1">
    <property type="protein sequence ID" value="ENSDCDP00010050259.1"/>
    <property type="gene ID" value="ENSDCDG00010029841.1"/>
</dbReference>
<dbReference type="FunFam" id="2.60.40.150:FF:000006">
    <property type="entry name" value="Synaptotagmin-like 5, isoform CRA_a"/>
    <property type="match status" value="1"/>
</dbReference>
<evidence type="ECO:0000259" key="4">
    <source>
        <dbReference type="PROSITE" id="PS50004"/>
    </source>
</evidence>
<dbReference type="GO" id="GO:0031267">
    <property type="term" value="F:small GTPase binding"/>
    <property type="evidence" value="ECO:0007669"/>
    <property type="project" value="InterPro"/>
</dbReference>
<name>A0AAY4DYJ7_9TELE</name>
<proteinExistence type="predicted"/>
<dbReference type="GO" id="GO:0042043">
    <property type="term" value="F:neurexin family protein binding"/>
    <property type="evidence" value="ECO:0007669"/>
    <property type="project" value="TreeGrafter"/>
</dbReference>
<evidence type="ECO:0000256" key="1">
    <source>
        <dbReference type="ARBA" id="ARBA00004370"/>
    </source>
</evidence>
<dbReference type="SMART" id="SM00239">
    <property type="entry name" value="C2"/>
    <property type="match status" value="2"/>
</dbReference>
<reference evidence="6" key="3">
    <citation type="submission" date="2025-09" db="UniProtKB">
        <authorList>
            <consortium name="Ensembl"/>
        </authorList>
    </citation>
    <scope>IDENTIFICATION</scope>
</reference>
<dbReference type="Gene3D" id="2.60.40.150">
    <property type="entry name" value="C2 domain"/>
    <property type="match status" value="2"/>
</dbReference>
<dbReference type="GeneTree" id="ENSGT00940000160932"/>
<comment type="subcellular location">
    <subcellularLocation>
        <location evidence="1">Membrane</location>
    </subcellularLocation>
</comment>
<dbReference type="Gene3D" id="6.10.250.3000">
    <property type="match status" value="1"/>
</dbReference>
<feature type="domain" description="C2" evidence="4">
    <location>
        <begin position="117"/>
        <end position="237"/>
    </location>
</feature>
<dbReference type="Proteomes" id="UP000694580">
    <property type="component" value="Chromosome 9"/>
</dbReference>
<dbReference type="InterPro" id="IPR000008">
    <property type="entry name" value="C2_dom"/>
</dbReference>
<keyword evidence="3" id="KW-0472">Membrane</keyword>
<gene>
    <name evidence="6" type="primary">TMPRSS5</name>
</gene>
<keyword evidence="7" id="KW-1185">Reference proteome</keyword>
<dbReference type="InterPro" id="IPR035892">
    <property type="entry name" value="C2_domain_sf"/>
</dbReference>
<evidence type="ECO:0000256" key="3">
    <source>
        <dbReference type="ARBA" id="ARBA00023136"/>
    </source>
</evidence>